<accession>A0A1S8A7P2</accession>
<feature type="compositionally biased region" description="Basic and acidic residues" evidence="1">
    <location>
        <begin position="49"/>
        <end position="61"/>
    </location>
</feature>
<dbReference type="Proteomes" id="UP000054516">
    <property type="component" value="Unassembled WGS sequence"/>
</dbReference>
<sequence length="68" mass="8143">MPIPDDREKFSTFWFSEEEALSRLKLDDEKFMVRVAFEYTRNMSTDDWSSNKELEEREKSSVSKARVS</sequence>
<reference evidence="2" key="1">
    <citation type="submission" date="2016-03" db="EMBL/GenBank/DDBJ databases">
        <title>Draft genome sequence of Rosellinia necatrix.</title>
        <authorList>
            <person name="Kanematsu S."/>
        </authorList>
    </citation>
    <scope>NUCLEOTIDE SEQUENCE [LARGE SCALE GENOMIC DNA]</scope>
    <source>
        <strain evidence="2">W97</strain>
    </source>
</reference>
<dbReference type="EMBL" id="DF977465">
    <property type="protein sequence ID" value="GAW26077.1"/>
    <property type="molecule type" value="Genomic_DNA"/>
</dbReference>
<dbReference type="OrthoDB" id="10259236at2759"/>
<protein>
    <submittedName>
        <fullName evidence="2">Uncharacterized protein</fullName>
    </submittedName>
</protein>
<evidence type="ECO:0000313" key="3">
    <source>
        <dbReference type="Proteomes" id="UP000054516"/>
    </source>
</evidence>
<evidence type="ECO:0000313" key="2">
    <source>
        <dbReference type="EMBL" id="GAW26077.1"/>
    </source>
</evidence>
<dbReference type="AlphaFoldDB" id="A0A1S8A7P2"/>
<keyword evidence="3" id="KW-1185">Reference proteome</keyword>
<gene>
    <name evidence="2" type="ORF">SAMD00023353_2001540</name>
</gene>
<feature type="region of interest" description="Disordered" evidence="1">
    <location>
        <begin position="46"/>
        <end position="68"/>
    </location>
</feature>
<organism evidence="2">
    <name type="scientific">Rosellinia necatrix</name>
    <name type="common">White root-rot fungus</name>
    <dbReference type="NCBI Taxonomy" id="77044"/>
    <lineage>
        <taxon>Eukaryota</taxon>
        <taxon>Fungi</taxon>
        <taxon>Dikarya</taxon>
        <taxon>Ascomycota</taxon>
        <taxon>Pezizomycotina</taxon>
        <taxon>Sordariomycetes</taxon>
        <taxon>Xylariomycetidae</taxon>
        <taxon>Xylariales</taxon>
        <taxon>Xylariaceae</taxon>
        <taxon>Rosellinia</taxon>
    </lineage>
</organism>
<name>A0A1S8A7P2_ROSNE</name>
<proteinExistence type="predicted"/>
<evidence type="ECO:0000256" key="1">
    <source>
        <dbReference type="SAM" id="MobiDB-lite"/>
    </source>
</evidence>